<dbReference type="InterPro" id="IPR000742">
    <property type="entry name" value="EGF"/>
</dbReference>
<evidence type="ECO:0000313" key="6">
    <source>
        <dbReference type="EMBL" id="GFT84811.1"/>
    </source>
</evidence>
<protein>
    <recommendedName>
        <fullName evidence="5">EGF-like domain-containing protein</fullName>
    </recommendedName>
</protein>
<name>A0A8X6PUJ6_NEPPI</name>
<comment type="caution">
    <text evidence="6">The sequence shown here is derived from an EMBL/GenBank/DDBJ whole genome shotgun (WGS) entry which is preliminary data.</text>
</comment>
<evidence type="ECO:0000313" key="7">
    <source>
        <dbReference type="Proteomes" id="UP000887013"/>
    </source>
</evidence>
<evidence type="ECO:0000256" key="4">
    <source>
        <dbReference type="SAM" id="Phobius"/>
    </source>
</evidence>
<dbReference type="SMART" id="SM00179">
    <property type="entry name" value="EGF_CA"/>
    <property type="match status" value="1"/>
</dbReference>
<comment type="caution">
    <text evidence="2">Lacks conserved residue(s) required for the propagation of feature annotation.</text>
</comment>
<feature type="region of interest" description="Disordered" evidence="3">
    <location>
        <begin position="1327"/>
        <end position="1398"/>
    </location>
</feature>
<feature type="compositionally biased region" description="Basic and acidic residues" evidence="3">
    <location>
        <begin position="1357"/>
        <end position="1366"/>
    </location>
</feature>
<organism evidence="6 7">
    <name type="scientific">Nephila pilipes</name>
    <name type="common">Giant wood spider</name>
    <name type="synonym">Nephila maculata</name>
    <dbReference type="NCBI Taxonomy" id="299642"/>
    <lineage>
        <taxon>Eukaryota</taxon>
        <taxon>Metazoa</taxon>
        <taxon>Ecdysozoa</taxon>
        <taxon>Arthropoda</taxon>
        <taxon>Chelicerata</taxon>
        <taxon>Arachnida</taxon>
        <taxon>Araneae</taxon>
        <taxon>Araneomorphae</taxon>
        <taxon>Entelegynae</taxon>
        <taxon>Araneoidea</taxon>
        <taxon>Nephilidae</taxon>
        <taxon>Nephila</taxon>
    </lineage>
</organism>
<feature type="domain" description="EGF-like" evidence="5">
    <location>
        <begin position="1679"/>
        <end position="1715"/>
    </location>
</feature>
<reference evidence="6" key="1">
    <citation type="submission" date="2020-08" db="EMBL/GenBank/DDBJ databases">
        <title>Multicomponent nature underlies the extraordinary mechanical properties of spider dragline silk.</title>
        <authorList>
            <person name="Kono N."/>
            <person name="Nakamura H."/>
            <person name="Mori M."/>
            <person name="Yoshida Y."/>
            <person name="Ohtoshi R."/>
            <person name="Malay A.D."/>
            <person name="Moran D.A.P."/>
            <person name="Tomita M."/>
            <person name="Numata K."/>
            <person name="Arakawa K."/>
        </authorList>
    </citation>
    <scope>NUCLEOTIDE SEQUENCE</scope>
</reference>
<keyword evidence="4" id="KW-0812">Transmembrane</keyword>
<feature type="region of interest" description="Disordered" evidence="3">
    <location>
        <begin position="1029"/>
        <end position="1052"/>
    </location>
</feature>
<feature type="disulfide bond" evidence="2">
    <location>
        <begin position="1705"/>
        <end position="1714"/>
    </location>
</feature>
<sequence length="1843" mass="204713">MAHIKRNVWLFTFLGVGACYLLFSKELQTSALDILQKLKVKAVSEEDYIQENPVFQRKLFSYKDDVLKFSPSSGSSTDRSEEISRSLLKEKGVRNLKRSKRETRRRKKFAWELFVNASKHGDAFLVPKSPDVKESFPSNPEYLDMEVHLKGAGPDGSYKKLHEAWESLGSVMDKLYGEDLDELNKKHSVSVIINTEPTDSGAKESLEVIKNEQTDSNNSTSFKVTDKKLDEMNILNKSLEETEKSREPKLFFGLLNFGGNDENPSLGEGSGMVFEDTDIKNGSKTTENENVISLENLDSTNVPSFTGSPSEILELESNRSEILELKLNESAVVSVREPKLFFGLLNFGGNDENPSLEEGSGMVFEDTDIKNGSKATENASVISLENLDSTKVPSFTGSPSEIFEFESNGSEILKLKLNESTEVSVGELSKDGDSDISTKIVKVADTSSIKFDIPSGVTSTVAPESSLSSDQLKDFCINLLSKVQKSPNSKDELSNFTGSSNSITTEVVRSPVVQTVRPEVSTEMTTKSSNQELGFIASLLHRLTGGRFRQISVDETVKLDSVTNPNIPSNNVINTQDSLASEESTISTESNIKAQNLITVQDEDLLTIANCKNFFQRMQRDAVFSKPNLLDILNNPMLLSNDPSEFNITEIRDETEELGKKKVGSDPTEPITMVDNLFPMFTNTFEDIDPPKTENTEGKISEKLPIITESSTEMKDKIFEDAIEQNVTTLVNDVGSFAIKDNSWNGIFNESNKQNLMEENKNMSVESQTTEMKHKVFEGVIQEKLTTFGSNINSFDIQENSWNGTLKLNAQNLMAEKKNLTIPISENLFPHELTTATNDRLTEIVLGNENGIITDKSLESSTETGRIFGDLLNFGSGEREIKDLDSSIHDTKVVLGDDRSTEVIMGQENDALTDKFLESSTEAGRIFGDLLNFGSGEREIKDLDSSTIHETEVVLGDDGSTEVVLGDDGLTNMSIESSTETGRIFGDLLNFGSGEREMKDLDFSTIHDNFERNGSFLDSLDIGSGERLDELSVDDQETTTSFSTDETKPFGHILGFESNNQERETRESTTADFSPKNQFMNQFMNRVHEISALIQTTWKPQSDELSHVKSQTENQFIDIKEFEIKSEQKTAASLEDILGDRNDPRSLDVLNIFGSGDGRVLSETSTIPDCKNCSSDSEEPLSFDDSEHKSNHSQTNLETPLTFLPLLDKTESSTSIADETSSNKEASSSSESRQNIPEFSSDSSEVQSSSETESVLQNEDPIRNVTFESLEHVEEDCDENQDATEPFSLRPHTEVTTIWKDESRIFFDGSGAGNLFGTDNSTINLIQETESRPRPPPQSRRRARLDDSSEMPGPQNVRDHIPEDKQPTTLIRSENTSSSLNATQSDLNDQSNNVSSEDNIGKIDISTKLVSTDSKPDEFDGLLVEMFDKNVPNIDIDEINLDGVVVATIKTSSTSSFDRPRVTATESSRRFCSSASECEILLNERCISVKGRGICDCGRSFVRHPKSKKCEAPVVLKTSLKLPGEEFHQDLKDKSSDLFQKKRHDSVETIMVFLGEDLRSTVADVDVVGFEQGSLIISWELTLVPEGNASVSELIRQVDSNLEVAFKDEELLKKVPLNAENALMLSESSDVNQCEKKELNYCSIGADCLPDEVRGFRCRCKEGYLDNSKNPLYPGEICIEVCPSNFCGENGFCELKQNGSRQCLCNGWYFGSRCEISGIVVISSFAGVNVFIIIVVLVIVCCLRRRRRRRWYYGNNQILFQNPQEFGQFDRISPLPSGAVALDNLGPTKASKYMAINTPKFMKPDIKITSASIEGSSSSYDFDSTFDRTPSGEARTSSIYTNC</sequence>
<keyword evidence="7" id="KW-1185">Reference proteome</keyword>
<dbReference type="PROSITE" id="PS51257">
    <property type="entry name" value="PROKAR_LIPOPROTEIN"/>
    <property type="match status" value="1"/>
</dbReference>
<evidence type="ECO:0000259" key="5">
    <source>
        <dbReference type="PROSITE" id="PS50026"/>
    </source>
</evidence>
<dbReference type="EMBL" id="BMAW01119479">
    <property type="protein sequence ID" value="GFT84811.1"/>
    <property type="molecule type" value="Genomic_DNA"/>
</dbReference>
<evidence type="ECO:0000256" key="3">
    <source>
        <dbReference type="SAM" id="MobiDB-lite"/>
    </source>
</evidence>
<feature type="domain" description="EGF-like" evidence="5">
    <location>
        <begin position="1630"/>
        <end position="1672"/>
    </location>
</feature>
<dbReference type="PROSITE" id="PS00022">
    <property type="entry name" value="EGF_1"/>
    <property type="match status" value="1"/>
</dbReference>
<proteinExistence type="predicted"/>
<dbReference type="SMART" id="SM00181">
    <property type="entry name" value="EGF"/>
    <property type="match status" value="3"/>
</dbReference>
<dbReference type="InterPro" id="IPR001881">
    <property type="entry name" value="EGF-like_Ca-bd_dom"/>
</dbReference>
<keyword evidence="2" id="KW-0245">EGF-like domain</keyword>
<gene>
    <name evidence="6" type="primary">AVEN_55540_1</name>
    <name evidence="6" type="ORF">NPIL_541171</name>
</gene>
<accession>A0A8X6PUJ6</accession>
<keyword evidence="4" id="KW-1133">Transmembrane helix</keyword>
<dbReference type="OrthoDB" id="10040649at2759"/>
<feature type="transmembrane region" description="Helical" evidence="4">
    <location>
        <begin position="1719"/>
        <end position="1743"/>
    </location>
</feature>
<dbReference type="Gene3D" id="2.10.25.10">
    <property type="entry name" value="Laminin"/>
    <property type="match status" value="1"/>
</dbReference>
<dbReference type="PROSITE" id="PS50026">
    <property type="entry name" value="EGF_3"/>
    <property type="match status" value="2"/>
</dbReference>
<feature type="compositionally biased region" description="Polar residues" evidence="3">
    <location>
        <begin position="1367"/>
        <end position="1398"/>
    </location>
</feature>
<evidence type="ECO:0000256" key="1">
    <source>
        <dbReference type="ARBA" id="ARBA00023157"/>
    </source>
</evidence>
<feature type="compositionally biased region" description="Polar residues" evidence="3">
    <location>
        <begin position="1162"/>
        <end position="1175"/>
    </location>
</feature>
<keyword evidence="1 2" id="KW-1015">Disulfide bond</keyword>
<evidence type="ECO:0000256" key="2">
    <source>
        <dbReference type="PROSITE-ProRule" id="PRU00076"/>
    </source>
</evidence>
<keyword evidence="4" id="KW-0472">Membrane</keyword>
<feature type="region of interest" description="Disordered" evidence="3">
    <location>
        <begin position="1161"/>
        <end position="1262"/>
    </location>
</feature>
<dbReference type="GO" id="GO:0005509">
    <property type="term" value="F:calcium ion binding"/>
    <property type="evidence" value="ECO:0007669"/>
    <property type="project" value="InterPro"/>
</dbReference>
<feature type="compositionally biased region" description="Low complexity" evidence="3">
    <location>
        <begin position="1219"/>
        <end position="1254"/>
    </location>
</feature>
<dbReference type="Proteomes" id="UP000887013">
    <property type="component" value="Unassembled WGS sequence"/>
</dbReference>